<evidence type="ECO:0000256" key="1">
    <source>
        <dbReference type="SAM" id="MobiDB-lite"/>
    </source>
</evidence>
<dbReference type="AlphaFoldDB" id="A0A511DI60"/>
<dbReference type="SUPFAM" id="SSF52540">
    <property type="entry name" value="P-loop containing nucleoside triphosphate hydrolases"/>
    <property type="match status" value="1"/>
</dbReference>
<accession>A0A511DI60</accession>
<dbReference type="Proteomes" id="UP000321685">
    <property type="component" value="Unassembled WGS sequence"/>
</dbReference>
<dbReference type="EMBL" id="BJVJ01000034">
    <property type="protein sequence ID" value="GEL24495.1"/>
    <property type="molecule type" value="Genomic_DNA"/>
</dbReference>
<proteinExistence type="predicted"/>
<evidence type="ECO:0000313" key="3">
    <source>
        <dbReference type="Proteomes" id="UP000321685"/>
    </source>
</evidence>
<dbReference type="InterPro" id="IPR027417">
    <property type="entry name" value="P-loop_NTPase"/>
</dbReference>
<evidence type="ECO:0000313" key="2">
    <source>
        <dbReference type="EMBL" id="GEL24495.1"/>
    </source>
</evidence>
<organism evidence="2 3">
    <name type="scientific">Pseudonocardia sulfidoxydans NBRC 16205</name>
    <dbReference type="NCBI Taxonomy" id="1223511"/>
    <lineage>
        <taxon>Bacteria</taxon>
        <taxon>Bacillati</taxon>
        <taxon>Actinomycetota</taxon>
        <taxon>Actinomycetes</taxon>
        <taxon>Pseudonocardiales</taxon>
        <taxon>Pseudonocardiaceae</taxon>
        <taxon>Pseudonocardia</taxon>
    </lineage>
</organism>
<feature type="region of interest" description="Disordered" evidence="1">
    <location>
        <begin position="1"/>
        <end position="22"/>
    </location>
</feature>
<keyword evidence="3" id="KW-1185">Reference proteome</keyword>
<sequence length="365" mass="37960">MSAQWQEPPVTGPSVRQSRRGPVRRLVVGNRPSSPATVTDLTAALGAATRRGAGPVPVDRVDVEESTAAAARGHVAGTALDPTSTAARMGAAAAAMTALDLPAGITDPVSWNGFGALIPVLSGSPGAGASVVAAALADTLQTAGRCVLLVDAADPARSGLAAAAEVEGPWTSALTPDLSLRFSWRGQALLTRLESTLPVITPGMVPPPPQWLPELDPLHVTVVDIGHDGWRAAANPLAGPGGWLRLGTPAQRPLLVVRPTRPSLRHAEQVLARLEPWVSAGAAVNPYQLVVVGAKRWPAGVVGAAGRRLEPMTETAVFVPHDEEVQVAGVTAELLPDRLLDAVTPLLTRWNLLPDAAGRPRRRLR</sequence>
<gene>
    <name evidence="2" type="ORF">PSU4_34490</name>
</gene>
<comment type="caution">
    <text evidence="2">The sequence shown here is derived from an EMBL/GenBank/DDBJ whole genome shotgun (WGS) entry which is preliminary data.</text>
</comment>
<protein>
    <submittedName>
        <fullName evidence="2">Uncharacterized protein</fullName>
    </submittedName>
</protein>
<dbReference type="Gene3D" id="3.40.50.300">
    <property type="entry name" value="P-loop containing nucleotide triphosphate hydrolases"/>
    <property type="match status" value="1"/>
</dbReference>
<dbReference type="RefSeq" id="WP_246115171.1">
    <property type="nucleotide sequence ID" value="NZ_BJVJ01000034.1"/>
</dbReference>
<reference evidence="2 3" key="1">
    <citation type="submission" date="2019-07" db="EMBL/GenBank/DDBJ databases">
        <title>Whole genome shotgun sequence of Pseudonocardia sulfidoxydans NBRC 16205.</title>
        <authorList>
            <person name="Hosoyama A."/>
            <person name="Uohara A."/>
            <person name="Ohji S."/>
            <person name="Ichikawa N."/>
        </authorList>
    </citation>
    <scope>NUCLEOTIDE SEQUENCE [LARGE SCALE GENOMIC DNA]</scope>
    <source>
        <strain evidence="2 3">NBRC 16205</strain>
    </source>
</reference>
<name>A0A511DI60_9PSEU</name>